<gene>
    <name evidence="1" type="ORF">CEXT_218141</name>
</gene>
<dbReference type="AlphaFoldDB" id="A0AAV4Y5K7"/>
<dbReference type="EMBL" id="BPLR01001271">
    <property type="protein sequence ID" value="GIZ01251.1"/>
    <property type="molecule type" value="Genomic_DNA"/>
</dbReference>
<dbReference type="Proteomes" id="UP001054945">
    <property type="component" value="Unassembled WGS sequence"/>
</dbReference>
<protein>
    <submittedName>
        <fullName evidence="1">Uncharacterized protein</fullName>
    </submittedName>
</protein>
<reference evidence="1 2" key="1">
    <citation type="submission" date="2021-06" db="EMBL/GenBank/DDBJ databases">
        <title>Caerostris extrusa draft genome.</title>
        <authorList>
            <person name="Kono N."/>
            <person name="Arakawa K."/>
        </authorList>
    </citation>
    <scope>NUCLEOTIDE SEQUENCE [LARGE SCALE GENOMIC DNA]</scope>
</reference>
<evidence type="ECO:0000313" key="2">
    <source>
        <dbReference type="Proteomes" id="UP001054945"/>
    </source>
</evidence>
<proteinExistence type="predicted"/>
<name>A0AAV4Y5K7_CAEEX</name>
<evidence type="ECO:0000313" key="1">
    <source>
        <dbReference type="EMBL" id="GIZ01251.1"/>
    </source>
</evidence>
<sequence>MYAGGFKMRFVLTTWGNVATTLQKIGHLRWDGGQERDLGVDYQTISPGAVVIRSVRGRQIRDPGTIES</sequence>
<accession>A0AAV4Y5K7</accession>
<keyword evidence="2" id="KW-1185">Reference proteome</keyword>
<organism evidence="1 2">
    <name type="scientific">Caerostris extrusa</name>
    <name type="common">Bark spider</name>
    <name type="synonym">Caerostris bankana</name>
    <dbReference type="NCBI Taxonomy" id="172846"/>
    <lineage>
        <taxon>Eukaryota</taxon>
        <taxon>Metazoa</taxon>
        <taxon>Ecdysozoa</taxon>
        <taxon>Arthropoda</taxon>
        <taxon>Chelicerata</taxon>
        <taxon>Arachnida</taxon>
        <taxon>Araneae</taxon>
        <taxon>Araneomorphae</taxon>
        <taxon>Entelegynae</taxon>
        <taxon>Araneoidea</taxon>
        <taxon>Araneidae</taxon>
        <taxon>Caerostris</taxon>
    </lineage>
</organism>
<comment type="caution">
    <text evidence="1">The sequence shown here is derived from an EMBL/GenBank/DDBJ whole genome shotgun (WGS) entry which is preliminary data.</text>
</comment>